<dbReference type="Proteomes" id="UP000011096">
    <property type="component" value="Unassembled WGS sequence"/>
</dbReference>
<dbReference type="EMBL" id="ANPB02000002">
    <property type="protein sequence ID" value="KAF4488223.1"/>
    <property type="molecule type" value="Genomic_DNA"/>
</dbReference>
<dbReference type="AlphaFoldDB" id="A0A7J6JET2"/>
<dbReference type="GeneID" id="43604825"/>
<protein>
    <submittedName>
        <fullName evidence="1">Uncharacterized protein</fullName>
    </submittedName>
</protein>
<evidence type="ECO:0000313" key="1">
    <source>
        <dbReference type="EMBL" id="KAF4488223.1"/>
    </source>
</evidence>
<comment type="caution">
    <text evidence="1">The sequence shown here is derived from an EMBL/GenBank/DDBJ whole genome shotgun (WGS) entry which is preliminary data.</text>
</comment>
<name>A0A7J6JET2_COLFN</name>
<dbReference type="OrthoDB" id="5207033at2759"/>
<accession>A0A7J6JET2</accession>
<reference evidence="1 2" key="1">
    <citation type="submission" date="2012-08" db="EMBL/GenBank/DDBJ databases">
        <authorList>
            <person name="Gan P.H.P."/>
            <person name="Ikeda K."/>
            <person name="Irieda H."/>
            <person name="Narusaka M."/>
            <person name="O'Connell R.J."/>
            <person name="Narusaka Y."/>
            <person name="Takano Y."/>
            <person name="Kubo Y."/>
            <person name="Shirasu K."/>
        </authorList>
    </citation>
    <scope>NUCLEOTIDE SEQUENCE [LARGE SCALE GENOMIC DNA]</scope>
    <source>
        <strain evidence="1 2">Nara gc5</strain>
    </source>
</reference>
<dbReference type="RefSeq" id="XP_066009325.1">
    <property type="nucleotide sequence ID" value="XM_066151075.1"/>
</dbReference>
<proteinExistence type="predicted"/>
<keyword evidence="2" id="KW-1185">Reference proteome</keyword>
<gene>
    <name evidence="1" type="ORF">CGGC5_v003093</name>
</gene>
<organism evidence="1 2">
    <name type="scientific">Colletotrichum fructicola (strain Nara gc5)</name>
    <name type="common">Anthracnose fungus</name>
    <name type="synonym">Colletotrichum gloeosporioides (strain Nara gc5)</name>
    <dbReference type="NCBI Taxonomy" id="1213859"/>
    <lineage>
        <taxon>Eukaryota</taxon>
        <taxon>Fungi</taxon>
        <taxon>Dikarya</taxon>
        <taxon>Ascomycota</taxon>
        <taxon>Pezizomycotina</taxon>
        <taxon>Sordariomycetes</taxon>
        <taxon>Hypocreomycetidae</taxon>
        <taxon>Glomerellales</taxon>
        <taxon>Glomerellaceae</taxon>
        <taxon>Colletotrichum</taxon>
        <taxon>Colletotrichum gloeosporioides species complex</taxon>
    </lineage>
</organism>
<dbReference type="InParanoid" id="A0A7J6JET2"/>
<sequence>MAAEVLFFNETDETWEWTPAPVNLLNDNLRLKKKCYLFLQDEVSFKGDAVPPKAKKDQSEEHRRKVLRWFNVPDFVSNRACAGLNGYFGCKGSIKDSSDGESELPANKLDSLTTWTRIPTKKILMSGEKCRYESGVDYEWYEMDFFTRWTSKGTNQILCIDTPGELKERLFESLASSGTLEFRDPFALLQLLLEEILKICDQYTWRMSKTIRKHERSRSAVPFEELNTIRRHAQDLEEVAAVSVETLERLATRQEVNFQELKLEENFRAQAIDYLQFQNGCRDEFGVQLDCSHGQSDHEIRHAHDDDVLARYLHNCLVQHHLLRF</sequence>
<evidence type="ECO:0000313" key="2">
    <source>
        <dbReference type="Proteomes" id="UP000011096"/>
    </source>
</evidence>
<reference evidence="1 2" key="2">
    <citation type="submission" date="2020-04" db="EMBL/GenBank/DDBJ databases">
        <title>Genome sequencing and assembly of multiple isolates from the Colletotrichum gloeosporioides species complex.</title>
        <authorList>
            <person name="Gan P."/>
            <person name="Shirasu K."/>
        </authorList>
    </citation>
    <scope>NUCLEOTIDE SEQUENCE [LARGE SCALE GENOMIC DNA]</scope>
    <source>
        <strain evidence="1 2">Nara gc5</strain>
    </source>
</reference>